<evidence type="ECO:0000313" key="1">
    <source>
        <dbReference type="EMBL" id="THF80355.1"/>
    </source>
</evidence>
<proteinExistence type="predicted"/>
<dbReference type="OrthoDB" id="192359at2"/>
<dbReference type="EMBL" id="SSOB01000011">
    <property type="protein sequence ID" value="THF80355.1"/>
    <property type="molecule type" value="Genomic_DNA"/>
</dbReference>
<accession>A0A4S4BYL3</accession>
<organism evidence="1 2">
    <name type="scientific">Cohnella fermenti</name>
    <dbReference type="NCBI Taxonomy" id="2565925"/>
    <lineage>
        <taxon>Bacteria</taxon>
        <taxon>Bacillati</taxon>
        <taxon>Bacillota</taxon>
        <taxon>Bacilli</taxon>
        <taxon>Bacillales</taxon>
        <taxon>Paenibacillaceae</taxon>
        <taxon>Cohnella</taxon>
    </lineage>
</organism>
<keyword evidence="2" id="KW-1185">Reference proteome</keyword>
<protein>
    <submittedName>
        <fullName evidence="1">Uncharacterized protein</fullName>
    </submittedName>
</protein>
<reference evidence="1 2" key="1">
    <citation type="submission" date="2019-04" db="EMBL/GenBank/DDBJ databases">
        <title>Cohnella sp. nov. isolated from preserved vegetables.</title>
        <authorList>
            <person name="Lin S.-Y."/>
            <person name="Hung M.-H."/>
            <person name="Young C.-C."/>
        </authorList>
    </citation>
    <scope>NUCLEOTIDE SEQUENCE [LARGE SCALE GENOMIC DNA]</scope>
    <source>
        <strain evidence="1 2">CC-MHH1044</strain>
    </source>
</reference>
<evidence type="ECO:0000313" key="2">
    <source>
        <dbReference type="Proteomes" id="UP000310636"/>
    </source>
</evidence>
<dbReference type="AlphaFoldDB" id="A0A4S4BYL3"/>
<dbReference type="Proteomes" id="UP000310636">
    <property type="component" value="Unassembled WGS sequence"/>
</dbReference>
<sequence>MKTVERAPLKPDGFARQAEELLREPDADKCRRFAELLLDFSDPGLPVGQAVSLFIDNNEWNWLNHAPPLSDR</sequence>
<comment type="caution">
    <text evidence="1">The sequence shown here is derived from an EMBL/GenBank/DDBJ whole genome shotgun (WGS) entry which is preliminary data.</text>
</comment>
<gene>
    <name evidence="1" type="ORF">E6C55_10755</name>
</gene>
<dbReference type="RefSeq" id="WP_136369792.1">
    <property type="nucleotide sequence ID" value="NZ_SSOB01000011.1"/>
</dbReference>
<name>A0A4S4BYL3_9BACL</name>